<evidence type="ECO:0000313" key="3">
    <source>
        <dbReference type="Proteomes" id="UP000799779"/>
    </source>
</evidence>
<dbReference type="OrthoDB" id="5412283at2759"/>
<sequence length="79" mass="9215">TWLNLLRYAQEVFSTQDTRRFVLGFTLCGSMMRAIGSMAFEINENSKIFVLVMLGYLWMSEEELGFDPTIMENNGRYTE</sequence>
<dbReference type="PANTHER" id="PTHR38248">
    <property type="entry name" value="FUNK1 6"/>
    <property type="match status" value="1"/>
</dbReference>
<feature type="non-terminal residue" evidence="2">
    <location>
        <position position="1"/>
    </location>
</feature>
<reference evidence="2" key="1">
    <citation type="journal article" date="2020" name="Stud. Mycol.">
        <title>101 Dothideomycetes genomes: a test case for predicting lifestyles and emergence of pathogens.</title>
        <authorList>
            <person name="Haridas S."/>
            <person name="Albert R."/>
            <person name="Binder M."/>
            <person name="Bloem J."/>
            <person name="Labutti K."/>
            <person name="Salamov A."/>
            <person name="Andreopoulos B."/>
            <person name="Baker S."/>
            <person name="Barry K."/>
            <person name="Bills G."/>
            <person name="Bluhm B."/>
            <person name="Cannon C."/>
            <person name="Castanera R."/>
            <person name="Culley D."/>
            <person name="Daum C."/>
            <person name="Ezra D."/>
            <person name="Gonzalez J."/>
            <person name="Henrissat B."/>
            <person name="Kuo A."/>
            <person name="Liang C."/>
            <person name="Lipzen A."/>
            <person name="Lutzoni F."/>
            <person name="Magnuson J."/>
            <person name="Mondo S."/>
            <person name="Nolan M."/>
            <person name="Ohm R."/>
            <person name="Pangilinan J."/>
            <person name="Park H.-J."/>
            <person name="Ramirez L."/>
            <person name="Alfaro M."/>
            <person name="Sun H."/>
            <person name="Tritt A."/>
            <person name="Yoshinaga Y."/>
            <person name="Zwiers L.-H."/>
            <person name="Turgeon B."/>
            <person name="Goodwin S."/>
            <person name="Spatafora J."/>
            <person name="Crous P."/>
            <person name="Grigoriev I."/>
        </authorList>
    </citation>
    <scope>NUCLEOTIDE SEQUENCE</scope>
    <source>
        <strain evidence="2">CBS 123094</strain>
    </source>
</reference>
<gene>
    <name evidence="2" type="ORF">P154DRAFT_417801</name>
</gene>
<dbReference type="Pfam" id="PF17667">
    <property type="entry name" value="Pkinase_fungal"/>
    <property type="match status" value="1"/>
</dbReference>
<dbReference type="PANTHER" id="PTHR38248:SF2">
    <property type="entry name" value="FUNK1 11"/>
    <property type="match status" value="1"/>
</dbReference>
<feature type="domain" description="Fungal-type protein kinase" evidence="1">
    <location>
        <begin position="1"/>
        <end position="76"/>
    </location>
</feature>
<evidence type="ECO:0000259" key="1">
    <source>
        <dbReference type="Pfam" id="PF17667"/>
    </source>
</evidence>
<dbReference type="EMBL" id="ML977684">
    <property type="protein sequence ID" value="KAF1993821.1"/>
    <property type="molecule type" value="Genomic_DNA"/>
</dbReference>
<organism evidence="2 3">
    <name type="scientific">Amniculicola lignicola CBS 123094</name>
    <dbReference type="NCBI Taxonomy" id="1392246"/>
    <lineage>
        <taxon>Eukaryota</taxon>
        <taxon>Fungi</taxon>
        <taxon>Dikarya</taxon>
        <taxon>Ascomycota</taxon>
        <taxon>Pezizomycotina</taxon>
        <taxon>Dothideomycetes</taxon>
        <taxon>Pleosporomycetidae</taxon>
        <taxon>Pleosporales</taxon>
        <taxon>Amniculicolaceae</taxon>
        <taxon>Amniculicola</taxon>
    </lineage>
</organism>
<protein>
    <recommendedName>
        <fullName evidence="1">Fungal-type protein kinase domain-containing protein</fullName>
    </recommendedName>
</protein>
<dbReference type="Proteomes" id="UP000799779">
    <property type="component" value="Unassembled WGS sequence"/>
</dbReference>
<keyword evidence="3" id="KW-1185">Reference proteome</keyword>
<feature type="non-terminal residue" evidence="2">
    <location>
        <position position="79"/>
    </location>
</feature>
<name>A0A6A5W103_9PLEO</name>
<dbReference type="AlphaFoldDB" id="A0A6A5W103"/>
<accession>A0A6A5W103</accession>
<evidence type="ECO:0000313" key="2">
    <source>
        <dbReference type="EMBL" id="KAF1993821.1"/>
    </source>
</evidence>
<dbReference type="InterPro" id="IPR040976">
    <property type="entry name" value="Pkinase_fungal"/>
</dbReference>
<proteinExistence type="predicted"/>